<feature type="domain" description="Post-SET" evidence="17">
    <location>
        <begin position="238"/>
        <end position="254"/>
    </location>
</feature>
<dbReference type="SMART" id="SM00317">
    <property type="entry name" value="SET"/>
    <property type="match status" value="1"/>
</dbReference>
<dbReference type="Gene3D" id="1.10.1740.100">
    <property type="entry name" value="Set2, Rpb1 interacting domain"/>
    <property type="match status" value="1"/>
</dbReference>
<feature type="domain" description="SET" evidence="16">
    <location>
        <begin position="114"/>
        <end position="231"/>
    </location>
</feature>
<dbReference type="AlphaFoldDB" id="A0A066VM78"/>
<evidence type="ECO:0000256" key="13">
    <source>
        <dbReference type="ARBA" id="ARBA00030091"/>
    </source>
</evidence>
<dbReference type="InterPro" id="IPR038190">
    <property type="entry name" value="SRI_sf"/>
</dbReference>
<proteinExistence type="predicted"/>
<dbReference type="InterPro" id="IPR050777">
    <property type="entry name" value="SET2_Histone-Lys_MeTrsfase"/>
</dbReference>
<keyword evidence="9" id="KW-0949">S-adenosyl-L-methionine</keyword>
<dbReference type="GeneID" id="25262640"/>
<dbReference type="FunCoup" id="A0A066VM78">
    <property type="interactions" value="68"/>
</dbReference>
<evidence type="ECO:0000256" key="14">
    <source>
        <dbReference type="ARBA" id="ARBA00047545"/>
    </source>
</evidence>
<dbReference type="SUPFAM" id="SSF82199">
    <property type="entry name" value="SET domain"/>
    <property type="match status" value="1"/>
</dbReference>
<dbReference type="GO" id="GO:0005634">
    <property type="term" value="C:nucleus"/>
    <property type="evidence" value="ECO:0007669"/>
    <property type="project" value="UniProtKB-SubCell"/>
</dbReference>
<feature type="region of interest" description="Disordered" evidence="15">
    <location>
        <begin position="540"/>
        <end position="562"/>
    </location>
</feature>
<feature type="compositionally biased region" description="Basic and acidic residues" evidence="15">
    <location>
        <begin position="661"/>
        <end position="675"/>
    </location>
</feature>
<dbReference type="Gene3D" id="2.170.270.10">
    <property type="entry name" value="SET domain"/>
    <property type="match status" value="1"/>
</dbReference>
<comment type="subcellular location">
    <subcellularLocation>
        <location evidence="2">Chromosome</location>
    </subcellularLocation>
    <subcellularLocation>
        <location evidence="1">Nucleus</location>
    </subcellularLocation>
</comment>
<evidence type="ECO:0000259" key="18">
    <source>
        <dbReference type="PROSITE" id="PS51215"/>
    </source>
</evidence>
<dbReference type="PROSITE" id="PS51215">
    <property type="entry name" value="AWS"/>
    <property type="match status" value="1"/>
</dbReference>
<dbReference type="InParanoid" id="A0A066VM78"/>
<dbReference type="GO" id="GO:0005694">
    <property type="term" value="C:chromosome"/>
    <property type="evidence" value="ECO:0007669"/>
    <property type="project" value="UniProtKB-SubCell"/>
</dbReference>
<dbReference type="RefSeq" id="XP_013241172.1">
    <property type="nucleotide sequence ID" value="XM_013385718.1"/>
</dbReference>
<organism evidence="19 20">
    <name type="scientific">Tilletiaria anomala (strain ATCC 24038 / CBS 436.72 / UBC 951)</name>
    <dbReference type="NCBI Taxonomy" id="1037660"/>
    <lineage>
        <taxon>Eukaryota</taxon>
        <taxon>Fungi</taxon>
        <taxon>Dikarya</taxon>
        <taxon>Basidiomycota</taxon>
        <taxon>Ustilaginomycotina</taxon>
        <taxon>Exobasidiomycetes</taxon>
        <taxon>Georgefischeriales</taxon>
        <taxon>Tilletiariaceae</taxon>
        <taxon>Tilletiaria</taxon>
    </lineage>
</organism>
<dbReference type="SMART" id="SM00508">
    <property type="entry name" value="PostSET"/>
    <property type="match status" value="1"/>
</dbReference>
<dbReference type="OrthoDB" id="422362at2759"/>
<dbReference type="EC" id="2.1.1.359" evidence="3"/>
<feature type="region of interest" description="Disordered" evidence="15">
    <location>
        <begin position="658"/>
        <end position="683"/>
    </location>
</feature>
<evidence type="ECO:0000256" key="2">
    <source>
        <dbReference type="ARBA" id="ARBA00004286"/>
    </source>
</evidence>
<dbReference type="EMBL" id="JMSN01000099">
    <property type="protein sequence ID" value="KDN39839.1"/>
    <property type="molecule type" value="Genomic_DNA"/>
</dbReference>
<keyword evidence="11" id="KW-0804">Transcription</keyword>
<dbReference type="Proteomes" id="UP000027361">
    <property type="component" value="Unassembled WGS sequence"/>
</dbReference>
<dbReference type="PROSITE" id="PS50280">
    <property type="entry name" value="SET"/>
    <property type="match status" value="1"/>
</dbReference>
<dbReference type="HOGENOM" id="CLU_008492_1_1_1"/>
<dbReference type="SMART" id="SM00570">
    <property type="entry name" value="AWS"/>
    <property type="match status" value="1"/>
</dbReference>
<sequence>MDDGTDVKPTKRRSKHESGAQLVTHLPKVDEEALETFREVESNVYFSNKIGRSKGQMDGMVCDCVFNPKQLSGLVACGDEAECINRLTQIECCEETCLCREHCQNLRFQKKQYAQVDIVRTEKKGFGLRATYGIEADAFVYEYIGEIIPQNSFLKRMQAYKDEGLEHFYFMALAREEYIDATKVGGKARFINHSCNPNCYVSKWHVGKHMRMGIFAKRPIIAGEELSFNYNVDRYGNDAQPCYCGEPNCVGTIGGKTQTDVAGMDDLFIDALGISDEVDMAGARGSKQKKSKQLGIDFTPTLSPVPKEDVAMVVNATRQATSNPRILPMLLTRIQLTSEPDVNRAFVQLHGLVLMAGVLEEWKDNKDVVMLALGCLARWPMIARNKVNDTGIAAQVKELVSSSDADIAEVATSVSDMWNALTVGYRIARRESGQGFADDPMVWPGAAPLPVTMLKTVADAVTQDAPTDVAMQEPTEAEMREEAICEAQFWPARQATPSISAIINRAKQRAELERRMQEEALASAQASAIAAADRALRKQARVLPTDSSRPHKRRRKEIARQTVKTPERKLYKQIGELIVATMSKHKKSFEKESFKRHAKELTELICAKELKKAKEREWPPKDGQVTLSEEKRGKMKKFAKEYIAKIIAHKEKVAAVAKAKTQREQKEGGKLRADEEAGVEGML</sequence>
<dbReference type="InterPro" id="IPR006560">
    <property type="entry name" value="AWS_dom"/>
</dbReference>
<evidence type="ECO:0000256" key="10">
    <source>
        <dbReference type="ARBA" id="ARBA00023015"/>
    </source>
</evidence>
<dbReference type="GO" id="GO:0032259">
    <property type="term" value="P:methylation"/>
    <property type="evidence" value="ECO:0007669"/>
    <property type="project" value="UniProtKB-KW"/>
</dbReference>
<dbReference type="STRING" id="1037660.A0A066VM78"/>
<comment type="catalytic activity">
    <reaction evidence="14">
        <text>L-lysyl(36)-[histone H3] + 3 S-adenosyl-L-methionine = N(6),N(6),N(6)-trimethyl-L-lysyl(36)-[histone H3] + 3 S-adenosyl-L-homocysteine + 3 H(+)</text>
        <dbReference type="Rhea" id="RHEA:60324"/>
        <dbReference type="Rhea" id="RHEA-COMP:9785"/>
        <dbReference type="Rhea" id="RHEA-COMP:15536"/>
        <dbReference type="ChEBI" id="CHEBI:15378"/>
        <dbReference type="ChEBI" id="CHEBI:29969"/>
        <dbReference type="ChEBI" id="CHEBI:57856"/>
        <dbReference type="ChEBI" id="CHEBI:59789"/>
        <dbReference type="ChEBI" id="CHEBI:61961"/>
        <dbReference type="EC" id="2.1.1.359"/>
    </reaction>
</comment>
<dbReference type="PROSITE" id="PS50868">
    <property type="entry name" value="POST_SET"/>
    <property type="match status" value="1"/>
</dbReference>
<keyword evidence="5" id="KW-0158">Chromosome</keyword>
<evidence type="ECO:0000256" key="9">
    <source>
        <dbReference type="ARBA" id="ARBA00022691"/>
    </source>
</evidence>
<keyword evidence="8" id="KW-0808">Transferase</keyword>
<keyword evidence="6" id="KW-0678">Repressor</keyword>
<dbReference type="GO" id="GO:0140955">
    <property type="term" value="F:histone H3K36 trimethyltransferase activity"/>
    <property type="evidence" value="ECO:0007669"/>
    <property type="project" value="UniProtKB-EC"/>
</dbReference>
<dbReference type="InterPro" id="IPR013257">
    <property type="entry name" value="SRI"/>
</dbReference>
<evidence type="ECO:0000256" key="5">
    <source>
        <dbReference type="ARBA" id="ARBA00022454"/>
    </source>
</evidence>
<evidence type="ECO:0000313" key="19">
    <source>
        <dbReference type="EMBL" id="KDN39839.1"/>
    </source>
</evidence>
<protein>
    <recommendedName>
        <fullName evidence="4">Histone-lysine N-methyltransferase, H3 lysine-36 specific</fullName>
        <ecNumber evidence="3">2.1.1.359</ecNumber>
    </recommendedName>
    <alternativeName>
        <fullName evidence="13">SET domain-containing protein 2</fullName>
    </alternativeName>
</protein>
<dbReference type="OMA" id="INVLARW"/>
<evidence type="ECO:0000256" key="12">
    <source>
        <dbReference type="ARBA" id="ARBA00023242"/>
    </source>
</evidence>
<evidence type="ECO:0000256" key="7">
    <source>
        <dbReference type="ARBA" id="ARBA00022603"/>
    </source>
</evidence>
<dbReference type="InterPro" id="IPR003616">
    <property type="entry name" value="Post-SET_dom"/>
</dbReference>
<dbReference type="Pfam" id="PF08236">
    <property type="entry name" value="SRI"/>
    <property type="match status" value="1"/>
</dbReference>
<evidence type="ECO:0000256" key="4">
    <source>
        <dbReference type="ARBA" id="ARBA00018028"/>
    </source>
</evidence>
<dbReference type="InterPro" id="IPR046341">
    <property type="entry name" value="SET_dom_sf"/>
</dbReference>
<reference evidence="19 20" key="1">
    <citation type="submission" date="2014-05" db="EMBL/GenBank/DDBJ databases">
        <title>Draft genome sequence of a rare smut relative, Tilletiaria anomala UBC 951.</title>
        <authorList>
            <consortium name="DOE Joint Genome Institute"/>
            <person name="Toome M."/>
            <person name="Kuo A."/>
            <person name="Henrissat B."/>
            <person name="Lipzen A."/>
            <person name="Tritt A."/>
            <person name="Yoshinaga Y."/>
            <person name="Zane M."/>
            <person name="Barry K."/>
            <person name="Grigoriev I.V."/>
            <person name="Spatafora J.W."/>
            <person name="Aimea M.C."/>
        </authorList>
    </citation>
    <scope>NUCLEOTIDE SEQUENCE [LARGE SCALE GENOMIC DNA]</scope>
    <source>
        <strain evidence="19 20">UBC 951</strain>
    </source>
</reference>
<dbReference type="Pfam" id="PF00856">
    <property type="entry name" value="SET"/>
    <property type="match status" value="1"/>
</dbReference>
<dbReference type="InterPro" id="IPR025788">
    <property type="entry name" value="Set2_fungi"/>
</dbReference>
<name>A0A066VM78_TILAU</name>
<dbReference type="Pfam" id="PF17907">
    <property type="entry name" value="AWS"/>
    <property type="match status" value="1"/>
</dbReference>
<evidence type="ECO:0000259" key="16">
    <source>
        <dbReference type="PROSITE" id="PS50280"/>
    </source>
</evidence>
<dbReference type="PANTHER" id="PTHR22884">
    <property type="entry name" value="SET DOMAIN PROTEINS"/>
    <property type="match status" value="1"/>
</dbReference>
<dbReference type="PROSITE" id="PS51568">
    <property type="entry name" value="SAM_MT43_SET2_1"/>
    <property type="match status" value="1"/>
</dbReference>
<evidence type="ECO:0000259" key="17">
    <source>
        <dbReference type="PROSITE" id="PS50868"/>
    </source>
</evidence>
<evidence type="ECO:0000256" key="11">
    <source>
        <dbReference type="ARBA" id="ARBA00023163"/>
    </source>
</evidence>
<keyword evidence="7" id="KW-0489">Methyltransferase</keyword>
<comment type="caution">
    <text evidence="19">The sequence shown here is derived from an EMBL/GenBank/DDBJ whole genome shotgun (WGS) entry which is preliminary data.</text>
</comment>
<evidence type="ECO:0000256" key="1">
    <source>
        <dbReference type="ARBA" id="ARBA00004123"/>
    </source>
</evidence>
<accession>A0A066VM78</accession>
<dbReference type="GO" id="GO:0006355">
    <property type="term" value="P:regulation of DNA-templated transcription"/>
    <property type="evidence" value="ECO:0007669"/>
    <property type="project" value="InterPro"/>
</dbReference>
<evidence type="ECO:0000256" key="15">
    <source>
        <dbReference type="SAM" id="MobiDB-lite"/>
    </source>
</evidence>
<evidence type="ECO:0000256" key="3">
    <source>
        <dbReference type="ARBA" id="ARBA00012178"/>
    </source>
</evidence>
<feature type="domain" description="AWS" evidence="18">
    <location>
        <begin position="57"/>
        <end position="112"/>
    </location>
</feature>
<keyword evidence="12" id="KW-0539">Nucleus</keyword>
<evidence type="ECO:0000313" key="20">
    <source>
        <dbReference type="Proteomes" id="UP000027361"/>
    </source>
</evidence>
<gene>
    <name evidence="19" type="ORF">K437DRAFT_227728</name>
</gene>
<dbReference type="InterPro" id="IPR001214">
    <property type="entry name" value="SET_dom"/>
</dbReference>
<evidence type="ECO:0000256" key="6">
    <source>
        <dbReference type="ARBA" id="ARBA00022491"/>
    </source>
</evidence>
<keyword evidence="10" id="KW-0805">Transcription regulation</keyword>
<evidence type="ECO:0000256" key="8">
    <source>
        <dbReference type="ARBA" id="ARBA00022679"/>
    </source>
</evidence>
<keyword evidence="20" id="KW-1185">Reference proteome</keyword>